<feature type="compositionally biased region" description="Basic and acidic residues" evidence="1">
    <location>
        <begin position="40"/>
        <end position="57"/>
    </location>
</feature>
<dbReference type="RefSeq" id="WP_114984161.1">
    <property type="nucleotide sequence ID" value="NZ_CP027806.1"/>
</dbReference>
<sequence>MEFLIILFIIYSFFQWLLGDKKKQEEMKRRRQQQQEQQEQDPRFDNPRTQRQQERQQQEPQSWEEAMKELESIFSGEPVETAEEKRARQEAEYRRPEPQSISRPQPKPAENPFTDNASLSARRSLNRSAEPGIRELEKAGNNPIFQPRQRFGADAYDHTDGTGSRHTTAALNLLKDPDSTQKAIILKEILDRPLSRRRREMRVF</sequence>
<dbReference type="EMBL" id="CP027806">
    <property type="protein sequence ID" value="AXJ00914.1"/>
    <property type="molecule type" value="Genomic_DNA"/>
</dbReference>
<proteinExistence type="predicted"/>
<reference evidence="2 3" key="1">
    <citation type="submission" date="2018-03" db="EMBL/GenBank/DDBJ databases">
        <title>Phenotypic and genomic properties of Cyclonatronum proteinivorum gen. nov., sp. nov., a haloalkaliphilic bacteroidete from soda lakes possessing Na+-translocating rhodopsin.</title>
        <authorList>
            <person name="Toshchakov S.V."/>
            <person name="Korzhenkov A."/>
            <person name="Samarov N.I."/>
            <person name="Kublanov I.V."/>
            <person name="Muntyan M.S."/>
            <person name="Sorokin D.Y."/>
        </authorList>
    </citation>
    <scope>NUCLEOTIDE SEQUENCE [LARGE SCALE GENOMIC DNA]</scope>
    <source>
        <strain evidence="2 3">Omega</strain>
    </source>
</reference>
<evidence type="ECO:0000256" key="1">
    <source>
        <dbReference type="SAM" id="MobiDB-lite"/>
    </source>
</evidence>
<name>A0A345UKB2_9BACT</name>
<feature type="region of interest" description="Disordered" evidence="1">
    <location>
        <begin position="24"/>
        <end position="147"/>
    </location>
</feature>
<feature type="compositionally biased region" description="Low complexity" evidence="1">
    <location>
        <begin position="116"/>
        <end position="129"/>
    </location>
</feature>
<gene>
    <name evidence="2" type="ORF">CYPRO_1663</name>
</gene>
<dbReference type="Proteomes" id="UP000254808">
    <property type="component" value="Chromosome"/>
</dbReference>
<dbReference type="KEGG" id="cprv:CYPRO_1663"/>
<protein>
    <submittedName>
        <fullName evidence="2">Uncharacterized protein</fullName>
    </submittedName>
</protein>
<organism evidence="2 3">
    <name type="scientific">Cyclonatronum proteinivorum</name>
    <dbReference type="NCBI Taxonomy" id="1457365"/>
    <lineage>
        <taxon>Bacteria</taxon>
        <taxon>Pseudomonadati</taxon>
        <taxon>Balneolota</taxon>
        <taxon>Balneolia</taxon>
        <taxon>Balneolales</taxon>
        <taxon>Cyclonatronaceae</taxon>
        <taxon>Cyclonatronum</taxon>
    </lineage>
</organism>
<feature type="compositionally biased region" description="Basic and acidic residues" evidence="1">
    <location>
        <begin position="82"/>
        <end position="97"/>
    </location>
</feature>
<evidence type="ECO:0000313" key="3">
    <source>
        <dbReference type="Proteomes" id="UP000254808"/>
    </source>
</evidence>
<keyword evidence="3" id="KW-1185">Reference proteome</keyword>
<dbReference type="AlphaFoldDB" id="A0A345UKB2"/>
<accession>A0A345UKB2</accession>
<evidence type="ECO:0000313" key="2">
    <source>
        <dbReference type="EMBL" id="AXJ00914.1"/>
    </source>
</evidence>